<keyword evidence="4" id="KW-1185">Reference proteome</keyword>
<keyword evidence="1" id="KW-1133">Transmembrane helix</keyword>
<dbReference type="GO" id="GO:0006508">
    <property type="term" value="P:proteolysis"/>
    <property type="evidence" value="ECO:0007669"/>
    <property type="project" value="UniProtKB-KW"/>
</dbReference>
<accession>A0A7Z0IKR3</accession>
<evidence type="ECO:0000313" key="3">
    <source>
        <dbReference type="EMBL" id="NYI70865.1"/>
    </source>
</evidence>
<dbReference type="EMBL" id="JACBZS010000001">
    <property type="protein sequence ID" value="NYI70865.1"/>
    <property type="molecule type" value="Genomic_DNA"/>
</dbReference>
<sequence>MRARRGETGAASVEFVALLPLLMIFAMMLLQLFFVVNTSFAADQAARDAARAYSLGRSPHDAARRSLPQGVSLIAVQTFGPDSGVRVEVEGPHFLPAVDGRVVREVVMP</sequence>
<dbReference type="GO" id="GO:0008233">
    <property type="term" value="F:peptidase activity"/>
    <property type="evidence" value="ECO:0007669"/>
    <property type="project" value="UniProtKB-KW"/>
</dbReference>
<reference evidence="3 4" key="1">
    <citation type="submission" date="2020-07" db="EMBL/GenBank/DDBJ databases">
        <title>Sequencing the genomes of 1000 actinobacteria strains.</title>
        <authorList>
            <person name="Klenk H.-P."/>
        </authorList>
    </citation>
    <scope>NUCLEOTIDE SEQUENCE [LARGE SCALE GENOMIC DNA]</scope>
    <source>
        <strain evidence="3 4">DSM 103164</strain>
    </source>
</reference>
<dbReference type="AlphaFoldDB" id="A0A7Z0IKR3"/>
<evidence type="ECO:0000313" key="4">
    <source>
        <dbReference type="Proteomes" id="UP000527616"/>
    </source>
</evidence>
<dbReference type="Proteomes" id="UP000527616">
    <property type="component" value="Unassembled WGS sequence"/>
</dbReference>
<dbReference type="InterPro" id="IPR012495">
    <property type="entry name" value="TadE-like_dom"/>
</dbReference>
<feature type="domain" description="TadE-like" evidence="2">
    <location>
        <begin position="9"/>
        <end position="51"/>
    </location>
</feature>
<feature type="transmembrane region" description="Helical" evidence="1">
    <location>
        <begin position="12"/>
        <end position="34"/>
    </location>
</feature>
<keyword evidence="1" id="KW-0472">Membrane</keyword>
<keyword evidence="3" id="KW-0378">Hydrolase</keyword>
<keyword evidence="1" id="KW-0812">Transmembrane</keyword>
<evidence type="ECO:0000259" key="2">
    <source>
        <dbReference type="Pfam" id="PF07811"/>
    </source>
</evidence>
<evidence type="ECO:0000256" key="1">
    <source>
        <dbReference type="SAM" id="Phobius"/>
    </source>
</evidence>
<gene>
    <name evidence="3" type="ORF">GGQ54_001425</name>
</gene>
<proteinExistence type="predicted"/>
<comment type="caution">
    <text evidence="3">The sequence shown here is derived from an EMBL/GenBank/DDBJ whole genome shotgun (WGS) entry which is preliminary data.</text>
</comment>
<organism evidence="3 4">
    <name type="scientific">Naumannella cuiyingiana</name>
    <dbReference type="NCBI Taxonomy" id="1347891"/>
    <lineage>
        <taxon>Bacteria</taxon>
        <taxon>Bacillati</taxon>
        <taxon>Actinomycetota</taxon>
        <taxon>Actinomycetes</taxon>
        <taxon>Propionibacteriales</taxon>
        <taxon>Propionibacteriaceae</taxon>
        <taxon>Naumannella</taxon>
    </lineage>
</organism>
<dbReference type="RefSeq" id="WP_179444766.1">
    <property type="nucleotide sequence ID" value="NZ_JACBZS010000001.1"/>
</dbReference>
<protein>
    <submittedName>
        <fullName evidence="3">Zn-dependent protease with chaperone function</fullName>
    </submittedName>
</protein>
<name>A0A7Z0IKR3_9ACTN</name>
<keyword evidence="3" id="KW-0645">Protease</keyword>
<dbReference type="Pfam" id="PF07811">
    <property type="entry name" value="TadE"/>
    <property type="match status" value="1"/>
</dbReference>